<evidence type="ECO:0000256" key="3">
    <source>
        <dbReference type="SAM" id="MobiDB-lite"/>
    </source>
</evidence>
<reference evidence="7" key="1">
    <citation type="submission" date="2025-08" db="UniProtKB">
        <authorList>
            <consortium name="RefSeq"/>
        </authorList>
    </citation>
    <scope>IDENTIFICATION</scope>
    <source>
        <tissue evidence="7">Testes</tissue>
    </source>
</reference>
<feature type="domain" description="Protein kinase" evidence="4">
    <location>
        <begin position="626"/>
        <end position="931"/>
    </location>
</feature>
<dbReference type="InterPro" id="IPR001245">
    <property type="entry name" value="Ser-Thr/Tyr_kinase_cat_dom"/>
</dbReference>
<organism evidence="6 7">
    <name type="scientific">Saccoglossus kowalevskii</name>
    <name type="common">Acorn worm</name>
    <dbReference type="NCBI Taxonomy" id="10224"/>
    <lineage>
        <taxon>Eukaryota</taxon>
        <taxon>Metazoa</taxon>
        <taxon>Hemichordata</taxon>
        <taxon>Enteropneusta</taxon>
        <taxon>Harrimaniidae</taxon>
        <taxon>Saccoglossus</taxon>
    </lineage>
</organism>
<dbReference type="Gene3D" id="1.10.533.10">
    <property type="entry name" value="Death Domain, Fas"/>
    <property type="match status" value="1"/>
</dbReference>
<feature type="domain" description="Protein kinase" evidence="4">
    <location>
        <begin position="957"/>
        <end position="1267"/>
    </location>
</feature>
<dbReference type="Proteomes" id="UP000694865">
    <property type="component" value="Unplaced"/>
</dbReference>
<accession>A0ABM0MYS0</accession>
<dbReference type="InterPro" id="IPR000906">
    <property type="entry name" value="ZU5_dom"/>
</dbReference>
<evidence type="ECO:0000259" key="5">
    <source>
        <dbReference type="PROSITE" id="PS51145"/>
    </source>
</evidence>
<dbReference type="InterPro" id="IPR011009">
    <property type="entry name" value="Kinase-like_dom_sf"/>
</dbReference>
<dbReference type="InterPro" id="IPR000719">
    <property type="entry name" value="Prot_kinase_dom"/>
</dbReference>
<dbReference type="Pfam" id="PF00791">
    <property type="entry name" value="ZU5"/>
    <property type="match status" value="1"/>
</dbReference>
<evidence type="ECO:0000313" key="7">
    <source>
        <dbReference type="RefSeq" id="XP_006825161.1"/>
    </source>
</evidence>
<proteinExistence type="predicted"/>
<dbReference type="InterPro" id="IPR011029">
    <property type="entry name" value="DEATH-like_dom_sf"/>
</dbReference>
<dbReference type="PROSITE" id="PS50011">
    <property type="entry name" value="PROTEIN_KINASE_DOM"/>
    <property type="match status" value="2"/>
</dbReference>
<evidence type="ECO:0000256" key="1">
    <source>
        <dbReference type="ARBA" id="ARBA00022741"/>
    </source>
</evidence>
<evidence type="ECO:0000256" key="2">
    <source>
        <dbReference type="ARBA" id="ARBA00022840"/>
    </source>
</evidence>
<name>A0ABM0MYS0_SACKO</name>
<gene>
    <name evidence="7" type="primary">LOC102806814</name>
</gene>
<feature type="region of interest" description="Disordered" evidence="3">
    <location>
        <begin position="936"/>
        <end position="980"/>
    </location>
</feature>
<dbReference type="RefSeq" id="XP_006825161.1">
    <property type="nucleotide sequence ID" value="XM_006825098.1"/>
</dbReference>
<keyword evidence="1" id="KW-0547">Nucleotide-binding</keyword>
<evidence type="ECO:0000313" key="6">
    <source>
        <dbReference type="Proteomes" id="UP000694865"/>
    </source>
</evidence>
<dbReference type="Gene3D" id="2.60.220.30">
    <property type="match status" value="1"/>
</dbReference>
<dbReference type="Gene3D" id="3.30.200.20">
    <property type="entry name" value="Phosphorylase Kinase, domain 1"/>
    <property type="match status" value="1"/>
</dbReference>
<dbReference type="PANTHER" id="PTHR24418">
    <property type="entry name" value="TYROSINE-PROTEIN KINASE"/>
    <property type="match status" value="1"/>
</dbReference>
<dbReference type="PROSITE" id="PS51145">
    <property type="entry name" value="ZU5"/>
    <property type="match status" value="1"/>
</dbReference>
<dbReference type="SUPFAM" id="SSF56112">
    <property type="entry name" value="Protein kinase-like (PK-like)"/>
    <property type="match status" value="2"/>
</dbReference>
<dbReference type="SUPFAM" id="SSF47986">
    <property type="entry name" value="DEATH domain"/>
    <property type="match status" value="1"/>
</dbReference>
<keyword evidence="6" id="KW-1185">Reference proteome</keyword>
<dbReference type="InterPro" id="IPR050198">
    <property type="entry name" value="Non-receptor_tyrosine_kinases"/>
</dbReference>
<dbReference type="Pfam" id="PF07714">
    <property type="entry name" value="PK_Tyr_Ser-Thr"/>
    <property type="match status" value="2"/>
</dbReference>
<feature type="compositionally biased region" description="Basic and acidic residues" evidence="3">
    <location>
        <begin position="943"/>
        <end position="965"/>
    </location>
</feature>
<protein>
    <submittedName>
        <fullName evidence="7">Uncharacterized protein LOC102806814</fullName>
    </submittedName>
</protein>
<dbReference type="SMART" id="SM00218">
    <property type="entry name" value="ZU5"/>
    <property type="match status" value="1"/>
</dbReference>
<keyword evidence="2" id="KW-0067">ATP-binding</keyword>
<feature type="domain" description="ZU5" evidence="5">
    <location>
        <begin position="1390"/>
        <end position="1521"/>
    </location>
</feature>
<dbReference type="GeneID" id="102806814"/>
<sequence length="1796" mass="205761">MSYTDLESYVDDTEFALSGFKDERQRVFILCANESNESLIPDRIISPLTKDGIPCFYDRSQFPLGYTKDRIYRKYIQRHSVTILPITKKFNEEFSDAFIEKIFPVDYHLNHLVICIILETGCRVPTVFEQLTMLDFSKGQSEEDNIKVEKRMTRAIKYKIEKRKRKKKLPSEGDVGDVNIKDDLDVTTNIEVPVEYVAIDYFDSGMKEGLLARNDKIKESEKRFSRHNLPRKYALGITAFCKFYVGLQDLKSKADVEDYVLYKVLPRASVEKLAELVCLSTSRVQIAVLEAIRERIDLCIMPIIFSCKTTHEVISSVVSVEKTLRESFKRTEEYPVIREKILTYKVVISTLINARLMGVLSKKYLPIGDFSDIKALLNLYLHPVSPNDSPWESQTGLEVECDLYFCIHALQRIQEDSDNLLETKETRCTETFVSPATYLESLSQKVTEIDKGDRGMIVAEEISNTDKFAILATISCLVQKIIVSTDPDDKLQSLEYLGFLMYKLNQQPICRESILAFLLTTLVKLLESSRDEDFCVKVIEGISDKKYISVTSVSNDILSTSNHWLRQFHSNSLGSLIYHPLRCVNKLAHRRTVLKKSTSAALLQDEDSTTMVSNQQLQEVNQQFILKKCQKIGMISTSHVTPVEPNDNTCGQWKWSGLLFGSIVCVKVPSTLEEIRVSEEISQTHSHSSSEMFLSELSMLRKLQKHNNILDLYGFCRHQLPMFTITGYFEDNLLDYLTEHTARDNFLSMYNMVHDICIPVVSAIQYCHTKDIVLRDVIAKNYRVKIEASKRVKVKYCEFKLARELTRNSGEYTKNITSNIESDMTSFLGNAHDNIARRWSAPESFQAPYYFSRKSDSWMLACTLYEILTHGCQPYTELYGMSSDEIVLQVIGGCRLKQPACIPTPIFSILLHSLIKTPSKRQSVDTLHDSLLKYSRTMARPDPASRQELHKPPPRDHNQGSEPDRGIPPSISDQKTSRIPPLCSMNNKFPCNLEDITAPDVQCTRGHVTADKTSMIRLEEKLHKGLFAHGRPREEIKVLLQLSHPNIGRVLSFHIQDNITIQMSEYHNVKRNILYIALQKEQQIDRDKLIEYLTQVASGMAYLHSEDIGILHCDLRAAHVYVTQSGQAKIGRLGRACLLELGLYDRGLYDCVKTRQMQPDQIRWSPIEVVCGNIYSQASDIFMFGQLCWEVFNAYDADTSFQPNMLVPYPHSADNEIRSLLAQRKHQLQPPCCPNWLFRLMKNCWLDERERRPSFKVIEKCLTKMNLTPLGTPGHVCASSTVYTKLEKEDEDLYNYYIMGTVKDQEDTDQIYYTRRVVQDKLLANTDNNYGIGSLINESSVPTATQNETESLVVRVTDHEEMEENHSFAHTVAEFVTCALHVGQIYHTNNLVGSLFDASGGYLKIPTQEVSLYIPPGAIEYGDSKRVYLYIKKSYQDEFHSGKCVLTPVISCGPDGTTFLKDVILSCPHSAVNENSWKFSAVTKKSGDPWVTQSEDTFLVNDGRVFIFLEHFTDYQIVGEAKEESNAQRRIKVGMRSEPITDTCIQISIGVWCDTSLDPDHSLQHQSETKPWTQCRSLAISVSDIKMKVHIKHVDEQWKQRGGSLEKFIRLSDLTSDQDTQETFTFKCVRQDDLPDDFYCILCVFLPDSDFEKEVELCVPRIRQPGCTDYSCNVDDMTYAEWFRATNEDWTPQDNQISSDLWRKLCENLDVQRDFQSDWRGLAGKLCLKARHVHILGTKSSPTGRLLGIYFSKMLHMQKPILHALEELVTMFDEMKNHEARDDVKEYIAKTPGVKK</sequence>
<dbReference type="Gene3D" id="1.10.510.10">
    <property type="entry name" value="Transferase(Phosphotransferase) domain 1"/>
    <property type="match status" value="2"/>
</dbReference>
<evidence type="ECO:0000259" key="4">
    <source>
        <dbReference type="PROSITE" id="PS50011"/>
    </source>
</evidence>